<evidence type="ECO:0000256" key="1">
    <source>
        <dbReference type="SAM" id="MobiDB-lite"/>
    </source>
</evidence>
<feature type="compositionally biased region" description="Polar residues" evidence="1">
    <location>
        <begin position="1"/>
        <end position="11"/>
    </location>
</feature>
<feature type="region of interest" description="Disordered" evidence="1">
    <location>
        <begin position="35"/>
        <end position="161"/>
    </location>
</feature>
<feature type="region of interest" description="Disordered" evidence="1">
    <location>
        <begin position="1"/>
        <end position="22"/>
    </location>
</feature>
<dbReference type="OrthoDB" id="4093188at2759"/>
<dbReference type="PANTHER" id="PTHR28061:SF1">
    <property type="entry name" value="INO80 COMPLEX SUBUNIT 4"/>
    <property type="match status" value="1"/>
</dbReference>
<dbReference type="GO" id="GO:0031011">
    <property type="term" value="C:Ino80 complex"/>
    <property type="evidence" value="ECO:0007669"/>
    <property type="project" value="InterPro"/>
</dbReference>
<proteinExistence type="predicted"/>
<feature type="compositionally biased region" description="Basic and acidic residues" evidence="1">
    <location>
        <begin position="40"/>
        <end position="50"/>
    </location>
</feature>
<keyword evidence="3" id="KW-1185">Reference proteome</keyword>
<reference evidence="2 3" key="1">
    <citation type="journal article" date="2013" name="PLoS ONE">
        <title>Genomic and secretomic analyses reveal unique features of the lignocellulolytic enzyme system of Penicillium decumbens.</title>
        <authorList>
            <person name="Liu G."/>
            <person name="Zhang L."/>
            <person name="Wei X."/>
            <person name="Zou G."/>
            <person name="Qin Y."/>
            <person name="Ma L."/>
            <person name="Li J."/>
            <person name="Zheng H."/>
            <person name="Wang S."/>
            <person name="Wang C."/>
            <person name="Xun L."/>
            <person name="Zhao G.-P."/>
            <person name="Zhou Z."/>
            <person name="Qu Y."/>
        </authorList>
    </citation>
    <scope>NUCLEOTIDE SEQUENCE [LARGE SCALE GENOMIC DNA]</scope>
    <source>
        <strain evidence="3">114-2 / CGMCC 5302</strain>
    </source>
</reference>
<name>S8AX69_PENO1</name>
<dbReference type="Proteomes" id="UP000019376">
    <property type="component" value="Unassembled WGS sequence"/>
</dbReference>
<dbReference type="PANTHER" id="PTHR28061">
    <property type="entry name" value="INO EIGHTY SUBUNIT 4"/>
    <property type="match status" value="1"/>
</dbReference>
<dbReference type="Pfam" id="PF08193">
    <property type="entry name" value="INO80_Ies4"/>
    <property type="match status" value="1"/>
</dbReference>
<dbReference type="eggNOG" id="ENOG502SECK">
    <property type="taxonomic scope" value="Eukaryota"/>
</dbReference>
<evidence type="ECO:0000313" key="3">
    <source>
        <dbReference type="Proteomes" id="UP000019376"/>
    </source>
</evidence>
<dbReference type="EMBL" id="KB644412">
    <property type="protein sequence ID" value="EPS30923.1"/>
    <property type="molecule type" value="Genomic_DNA"/>
</dbReference>
<evidence type="ECO:0000313" key="2">
    <source>
        <dbReference type="EMBL" id="EPS30923.1"/>
    </source>
</evidence>
<feature type="compositionally biased region" description="Low complexity" evidence="1">
    <location>
        <begin position="62"/>
        <end position="77"/>
    </location>
</feature>
<feature type="compositionally biased region" description="Polar residues" evidence="1">
    <location>
        <begin position="211"/>
        <end position="221"/>
    </location>
</feature>
<feature type="region of interest" description="Disordered" evidence="1">
    <location>
        <begin position="203"/>
        <end position="271"/>
    </location>
</feature>
<organism evidence="2 3">
    <name type="scientific">Penicillium oxalicum (strain 114-2 / CGMCC 5302)</name>
    <name type="common">Penicillium decumbens</name>
    <dbReference type="NCBI Taxonomy" id="933388"/>
    <lineage>
        <taxon>Eukaryota</taxon>
        <taxon>Fungi</taxon>
        <taxon>Dikarya</taxon>
        <taxon>Ascomycota</taxon>
        <taxon>Pezizomycotina</taxon>
        <taxon>Eurotiomycetes</taxon>
        <taxon>Eurotiomycetidae</taxon>
        <taxon>Eurotiales</taxon>
        <taxon>Aspergillaceae</taxon>
        <taxon>Penicillium</taxon>
    </lineage>
</organism>
<feature type="compositionally biased region" description="Polar residues" evidence="1">
    <location>
        <begin position="233"/>
        <end position="245"/>
    </location>
</feature>
<dbReference type="STRING" id="933388.S8AX69"/>
<dbReference type="GO" id="GO:0006338">
    <property type="term" value="P:chromatin remodeling"/>
    <property type="evidence" value="ECO:0007669"/>
    <property type="project" value="InterPro"/>
</dbReference>
<accession>S8AX69</accession>
<dbReference type="HOGENOM" id="CLU_058488_1_0_1"/>
<protein>
    <recommendedName>
        <fullName evidence="4">DUF1711 domain-containing protein</fullName>
    </recommendedName>
</protein>
<sequence length="271" mass="28071">MPAGSASNGRSNRAGITKNASPQLLVTLKLGPEVLQQFLEEPHDTSDTKTPEPSSLPDKAEQSSPASSVEAPVARPSADVESNADVTSTPATGVTPGDTPRRKGIPGPKPGSKRGNGSSEPVARVRGRPGPKKKARLEDGSEPGKSSMAPRLGPKANTGAINAHLRALDRTGAPCRKWERKSLKLRSFTGVIWQVPTWGSHKLAKAESEENPTSTALTNGDSDSKNLAAPGTETRNGSSAVPSEKSNGDTELTPAPSNIVEPSSPAIAMAA</sequence>
<feature type="compositionally biased region" description="Basic residues" evidence="1">
    <location>
        <begin position="125"/>
        <end position="135"/>
    </location>
</feature>
<dbReference type="AlphaFoldDB" id="S8AX69"/>
<dbReference type="PhylomeDB" id="S8AX69"/>
<gene>
    <name evidence="2" type="ORF">PDE_05876</name>
</gene>
<dbReference type="InterPro" id="IPR013175">
    <property type="entry name" value="INO80_su_Ies4"/>
</dbReference>
<evidence type="ECO:0008006" key="4">
    <source>
        <dbReference type="Google" id="ProtNLM"/>
    </source>
</evidence>